<dbReference type="SMART" id="SM00382">
    <property type="entry name" value="AAA"/>
    <property type="match status" value="1"/>
</dbReference>
<evidence type="ECO:0000313" key="4">
    <source>
        <dbReference type="EMBL" id="MCP2331181.1"/>
    </source>
</evidence>
<dbReference type="PANTHER" id="PTHR16305:SF35">
    <property type="entry name" value="TRANSCRIPTIONAL ACTIVATOR DOMAIN"/>
    <property type="match status" value="1"/>
</dbReference>
<protein>
    <submittedName>
        <fullName evidence="4">Regulatory protein, luxR family</fullName>
    </submittedName>
</protein>
<name>A0ABT1JHC0_ACTCY</name>
<dbReference type="InterPro" id="IPR000792">
    <property type="entry name" value="Tscrpt_reg_LuxR_C"/>
</dbReference>
<evidence type="ECO:0000256" key="1">
    <source>
        <dbReference type="ARBA" id="ARBA00022741"/>
    </source>
</evidence>
<organism evidence="4 5">
    <name type="scientific">Actinoalloteichus caeruleus DSM 43889</name>
    <dbReference type="NCBI Taxonomy" id="1120930"/>
    <lineage>
        <taxon>Bacteria</taxon>
        <taxon>Bacillati</taxon>
        <taxon>Actinomycetota</taxon>
        <taxon>Actinomycetes</taxon>
        <taxon>Pseudonocardiales</taxon>
        <taxon>Pseudonocardiaceae</taxon>
        <taxon>Actinoalloteichus</taxon>
        <taxon>Actinoalloteichus cyanogriseus</taxon>
    </lineage>
</organism>
<dbReference type="InterPro" id="IPR011990">
    <property type="entry name" value="TPR-like_helical_dom_sf"/>
</dbReference>
<dbReference type="CDD" id="cd06170">
    <property type="entry name" value="LuxR_C_like"/>
    <property type="match status" value="1"/>
</dbReference>
<dbReference type="InterPro" id="IPR036388">
    <property type="entry name" value="WH-like_DNA-bd_sf"/>
</dbReference>
<dbReference type="SMART" id="SM00421">
    <property type="entry name" value="HTH_LUXR"/>
    <property type="match status" value="1"/>
</dbReference>
<dbReference type="Proteomes" id="UP000791080">
    <property type="component" value="Unassembled WGS sequence"/>
</dbReference>
<evidence type="ECO:0000259" key="3">
    <source>
        <dbReference type="PROSITE" id="PS50043"/>
    </source>
</evidence>
<keyword evidence="5" id="KW-1185">Reference proteome</keyword>
<evidence type="ECO:0000256" key="2">
    <source>
        <dbReference type="ARBA" id="ARBA00022840"/>
    </source>
</evidence>
<dbReference type="Gene3D" id="1.10.10.10">
    <property type="entry name" value="Winged helix-like DNA-binding domain superfamily/Winged helix DNA-binding domain"/>
    <property type="match status" value="1"/>
</dbReference>
<accession>A0ABT1JHC0</accession>
<dbReference type="Gene3D" id="1.25.40.10">
    <property type="entry name" value="Tetratricopeptide repeat domain"/>
    <property type="match status" value="1"/>
</dbReference>
<dbReference type="Gene3D" id="3.40.50.300">
    <property type="entry name" value="P-loop containing nucleotide triphosphate hydrolases"/>
    <property type="match status" value="1"/>
</dbReference>
<keyword evidence="1" id="KW-0547">Nucleotide-binding</keyword>
<dbReference type="SUPFAM" id="SSF52540">
    <property type="entry name" value="P-loop containing nucleoside triphosphate hydrolases"/>
    <property type="match status" value="1"/>
</dbReference>
<dbReference type="SUPFAM" id="SSF48452">
    <property type="entry name" value="TPR-like"/>
    <property type="match status" value="1"/>
</dbReference>
<dbReference type="PANTHER" id="PTHR16305">
    <property type="entry name" value="TESTICULAR SOLUBLE ADENYLYL CYCLASE"/>
    <property type="match status" value="1"/>
</dbReference>
<keyword evidence="2" id="KW-0067">ATP-binding</keyword>
<dbReference type="PROSITE" id="PS50043">
    <property type="entry name" value="HTH_LUXR_2"/>
    <property type="match status" value="1"/>
</dbReference>
<dbReference type="InterPro" id="IPR027417">
    <property type="entry name" value="P-loop_NTPase"/>
</dbReference>
<dbReference type="SUPFAM" id="SSF46894">
    <property type="entry name" value="C-terminal effector domain of the bipartite response regulators"/>
    <property type="match status" value="1"/>
</dbReference>
<evidence type="ECO:0000313" key="5">
    <source>
        <dbReference type="Proteomes" id="UP000791080"/>
    </source>
</evidence>
<dbReference type="EMBL" id="AUBJ02000001">
    <property type="protein sequence ID" value="MCP2331181.1"/>
    <property type="molecule type" value="Genomic_DNA"/>
</dbReference>
<dbReference type="PRINTS" id="PR00038">
    <property type="entry name" value="HTHLUXR"/>
</dbReference>
<dbReference type="InterPro" id="IPR016032">
    <property type="entry name" value="Sig_transdc_resp-reg_C-effctor"/>
</dbReference>
<dbReference type="RefSeq" id="WP_026420553.1">
    <property type="nucleotide sequence ID" value="NZ_AUBJ02000001.1"/>
</dbReference>
<reference evidence="4 5" key="1">
    <citation type="submission" date="2022-06" db="EMBL/GenBank/DDBJ databases">
        <title>Genomic Encyclopedia of Type Strains, Phase I: the one thousand microbial genomes (KMG-I) project.</title>
        <authorList>
            <person name="Kyrpides N."/>
        </authorList>
    </citation>
    <scope>NUCLEOTIDE SEQUENCE [LARGE SCALE GENOMIC DNA]</scope>
    <source>
        <strain evidence="4 5">DSM 43889</strain>
    </source>
</reference>
<feature type="domain" description="HTH luxR-type" evidence="3">
    <location>
        <begin position="901"/>
        <end position="968"/>
    </location>
</feature>
<dbReference type="InterPro" id="IPR003593">
    <property type="entry name" value="AAA+_ATPase"/>
</dbReference>
<proteinExistence type="predicted"/>
<dbReference type="Pfam" id="PF00196">
    <property type="entry name" value="GerE"/>
    <property type="match status" value="1"/>
</dbReference>
<dbReference type="InterPro" id="IPR041664">
    <property type="entry name" value="AAA_16"/>
</dbReference>
<gene>
    <name evidence="4" type="ORF">G443_001451</name>
</gene>
<sequence length="968" mass="103482">MRIRAPLLIGRDTELAELGAALANARKGRGSALFVVGEPGIGKSRIAAEAVGTAYEAGMVVLRGRAGSFGPSVPFRPLAEALLSLVRGGASAIEADLGPYRPVLGRLVPDWDHGDTQRDASFVVLAEALLRLMGVVGRERGCLLVLDDLHDADLETLAVVEYLCDNLDLQPGVLLATVRSEPGAALDLADSATRRDTGRALHLERLGAAQVRVFAASCLDSDPERVPIEVTDRLWEDSAGNPLVVEELLRGMVSAGRLVPGAGGWQLVRALRTEVPDTLVRSITQRADRLGPKGEALLSAAAVLGRRFPLSIVQRVTGMDDHTLLGHLQSAVAAQLVASDDRGPDWYAFQHPLTAEALLARLTPTDRAALSARAADVVTALHPDLPGEWCQLTAVLRRAAGETSVAAGHYLEAGRRALADGAAQSAITLLEQAERLLSDHGDPTSRAEVVEALLYALAEAGNLERAFELAGTLDDHGTAADRTRRAALHVRLAWVTQIAGRWEDGIAQVREARRLLGEHAAPEHTAPVDAVAASLALNAPGRHRTREAEELARRAVAATDRVPLPVIACQAWRTIGTVARERDLDEAWRHFDRARRVAEEHRLPIWRIYALMGLAGNAWLAEGDTSVLAHARVEALRVGALPLAVNVDAILALDTVLRGDHEVAAHRLDAVLADATRLHLTAVVRYVLMARAVLSAHRADRPGMDRELAEFARHGGPGSQEQPLALGLARAVCALLEEDHAAAGAEFAAVLAAQAENPTTFFLAGRHGLHLLLRVVAGDAGWAEHAEVTAAPAGGMRWNRQFVLLATAVLHGRDGDAGRAEDAARRALDAAEPYPLGRALGLRLVAEAAHGGGWGEPAGWLRQAEEYFHQRGVAAPASACRALLRQVGAPVRQRRAGTDRVPVGLRELGVTSREFEVLELLVHRLGNKAIATRLHISPRTVEKHVASLITKTGRADRAGLVELAAEHR</sequence>
<dbReference type="Pfam" id="PF13191">
    <property type="entry name" value="AAA_16"/>
    <property type="match status" value="1"/>
</dbReference>
<comment type="caution">
    <text evidence="4">The sequence shown here is derived from an EMBL/GenBank/DDBJ whole genome shotgun (WGS) entry which is preliminary data.</text>
</comment>